<evidence type="ECO:0000313" key="1">
    <source>
        <dbReference type="EMBL" id="MFC6724941.1"/>
    </source>
</evidence>
<dbReference type="Proteomes" id="UP001596328">
    <property type="component" value="Unassembled WGS sequence"/>
</dbReference>
<reference evidence="1 2" key="1">
    <citation type="journal article" date="2019" name="Int. J. Syst. Evol. Microbiol.">
        <title>The Global Catalogue of Microorganisms (GCM) 10K type strain sequencing project: providing services to taxonomists for standard genome sequencing and annotation.</title>
        <authorList>
            <consortium name="The Broad Institute Genomics Platform"/>
            <consortium name="The Broad Institute Genome Sequencing Center for Infectious Disease"/>
            <person name="Wu L."/>
            <person name="Ma J."/>
        </authorList>
    </citation>
    <scope>NUCLEOTIDE SEQUENCE [LARGE SCALE GENOMIC DNA]</scope>
    <source>
        <strain evidence="1 2">NBRC 111368</strain>
    </source>
</reference>
<name>A0ABD5S026_9EURY</name>
<gene>
    <name evidence="1" type="ORF">ACFQE1_11270</name>
</gene>
<dbReference type="AlphaFoldDB" id="A0ABD5S026"/>
<evidence type="ECO:0000313" key="2">
    <source>
        <dbReference type="Proteomes" id="UP001596328"/>
    </source>
</evidence>
<feature type="non-terminal residue" evidence="1">
    <location>
        <position position="67"/>
    </location>
</feature>
<sequence>MARTWAFGPLNLPASVGVAGGSARLVGRWGAGATSSVYHPRADDSPMGDFLVYGAYGYTGSLVAREA</sequence>
<dbReference type="EMBL" id="JBHSWU010000330">
    <property type="protein sequence ID" value="MFC6724941.1"/>
    <property type="molecule type" value="Genomic_DNA"/>
</dbReference>
<keyword evidence="2" id="KW-1185">Reference proteome</keyword>
<accession>A0ABD5S026</accession>
<comment type="caution">
    <text evidence="1">The sequence shown here is derived from an EMBL/GenBank/DDBJ whole genome shotgun (WGS) entry which is preliminary data.</text>
</comment>
<organism evidence="1 2">
    <name type="scientific">Halobium palmae</name>
    <dbReference type="NCBI Taxonomy" id="1776492"/>
    <lineage>
        <taxon>Archaea</taxon>
        <taxon>Methanobacteriati</taxon>
        <taxon>Methanobacteriota</taxon>
        <taxon>Stenosarchaea group</taxon>
        <taxon>Halobacteria</taxon>
        <taxon>Halobacteriales</taxon>
        <taxon>Haloferacaceae</taxon>
        <taxon>Halobium</taxon>
    </lineage>
</organism>
<protein>
    <submittedName>
        <fullName evidence="1">Uncharacterized protein</fullName>
    </submittedName>
</protein>
<proteinExistence type="predicted"/>